<dbReference type="OrthoDB" id="7428016at2"/>
<reference evidence="1 2" key="1">
    <citation type="submission" date="2016-11" db="EMBL/GenBank/DDBJ databases">
        <authorList>
            <person name="Jaros S."/>
            <person name="Januszkiewicz K."/>
            <person name="Wedrychowicz H."/>
        </authorList>
    </citation>
    <scope>NUCLEOTIDE SEQUENCE [LARGE SCALE GENOMIC DNA]</scope>
    <source>
        <strain evidence="1 2">DSM 100565</strain>
    </source>
</reference>
<dbReference type="InterPro" id="IPR023393">
    <property type="entry name" value="START-like_dom_sf"/>
</dbReference>
<organism evidence="1 2">
    <name type="scientific">Wenxinia saemankumensis</name>
    <dbReference type="NCBI Taxonomy" id="1447782"/>
    <lineage>
        <taxon>Bacteria</taxon>
        <taxon>Pseudomonadati</taxon>
        <taxon>Pseudomonadota</taxon>
        <taxon>Alphaproteobacteria</taxon>
        <taxon>Rhodobacterales</taxon>
        <taxon>Roseobacteraceae</taxon>
        <taxon>Wenxinia</taxon>
    </lineage>
</organism>
<evidence type="ECO:0000313" key="1">
    <source>
        <dbReference type="EMBL" id="SHI67450.1"/>
    </source>
</evidence>
<accession>A0A1M6D2I5</accession>
<keyword evidence="2" id="KW-1185">Reference proteome</keyword>
<protein>
    <submittedName>
        <fullName evidence="1">Carbon monoxide dehydrogenase subunit G</fullName>
    </submittedName>
</protein>
<evidence type="ECO:0000313" key="2">
    <source>
        <dbReference type="Proteomes" id="UP000184292"/>
    </source>
</evidence>
<dbReference type="Proteomes" id="UP000184292">
    <property type="component" value="Unassembled WGS sequence"/>
</dbReference>
<name>A0A1M6D2I5_9RHOB</name>
<dbReference type="STRING" id="1447782.SAMN05444417_1488"/>
<dbReference type="RefSeq" id="WP_073327497.1">
    <property type="nucleotide sequence ID" value="NZ_FQYO01000002.1"/>
</dbReference>
<dbReference type="EMBL" id="FQYO01000002">
    <property type="protein sequence ID" value="SHI67450.1"/>
    <property type="molecule type" value="Genomic_DNA"/>
</dbReference>
<dbReference type="AlphaFoldDB" id="A0A1M6D2I5"/>
<proteinExistence type="predicted"/>
<sequence>MRVALTHRFDAPPARVWASATDLGHLRAVCAGLVAFDDRVPRTGRIRQGDVYVTGVRLFGRLPPQDYRMEVAELDDSAMTFRSEESGAGVRRWTHRLAVLPDGAGARIEESIEIEAGAATPLMALWARLLYRLRARRRRALLTGG</sequence>
<dbReference type="Gene3D" id="3.30.530.20">
    <property type="match status" value="1"/>
</dbReference>
<dbReference type="Pfam" id="PF10604">
    <property type="entry name" value="Polyketide_cyc2"/>
    <property type="match status" value="1"/>
</dbReference>
<gene>
    <name evidence="1" type="ORF">SAMN05444417_1488</name>
</gene>
<dbReference type="SUPFAM" id="SSF55961">
    <property type="entry name" value="Bet v1-like"/>
    <property type="match status" value="1"/>
</dbReference>
<dbReference type="InterPro" id="IPR019587">
    <property type="entry name" value="Polyketide_cyclase/dehydratase"/>
</dbReference>